<proteinExistence type="predicted"/>
<protein>
    <recommendedName>
        <fullName evidence="9">BHLH domain-containing protein</fullName>
    </recommendedName>
</protein>
<feature type="domain" description="BHLH" evidence="9">
    <location>
        <begin position="41"/>
        <end position="93"/>
    </location>
</feature>
<evidence type="ECO:0000313" key="11">
    <source>
        <dbReference type="Proteomes" id="UP001152798"/>
    </source>
</evidence>
<dbReference type="PANTHER" id="PTHR19290:SF162">
    <property type="entry name" value="TRANSCRIPTION FACTOR ATOH7"/>
    <property type="match status" value="1"/>
</dbReference>
<evidence type="ECO:0000256" key="5">
    <source>
        <dbReference type="ARBA" id="ARBA00023015"/>
    </source>
</evidence>
<evidence type="ECO:0000256" key="7">
    <source>
        <dbReference type="ARBA" id="ARBA00023242"/>
    </source>
</evidence>
<dbReference type="GO" id="GO:0000981">
    <property type="term" value="F:DNA-binding transcription factor activity, RNA polymerase II-specific"/>
    <property type="evidence" value="ECO:0007669"/>
    <property type="project" value="TreeGrafter"/>
</dbReference>
<evidence type="ECO:0000256" key="6">
    <source>
        <dbReference type="ARBA" id="ARBA00023163"/>
    </source>
</evidence>
<evidence type="ECO:0000313" key="10">
    <source>
        <dbReference type="EMBL" id="CAH1404773.1"/>
    </source>
</evidence>
<organism evidence="10 11">
    <name type="scientific">Nezara viridula</name>
    <name type="common">Southern green stink bug</name>
    <name type="synonym">Cimex viridulus</name>
    <dbReference type="NCBI Taxonomy" id="85310"/>
    <lineage>
        <taxon>Eukaryota</taxon>
        <taxon>Metazoa</taxon>
        <taxon>Ecdysozoa</taxon>
        <taxon>Arthropoda</taxon>
        <taxon>Hexapoda</taxon>
        <taxon>Insecta</taxon>
        <taxon>Pterygota</taxon>
        <taxon>Neoptera</taxon>
        <taxon>Paraneoptera</taxon>
        <taxon>Hemiptera</taxon>
        <taxon>Heteroptera</taxon>
        <taxon>Panheteroptera</taxon>
        <taxon>Pentatomomorpha</taxon>
        <taxon>Pentatomoidea</taxon>
        <taxon>Pentatomidae</taxon>
        <taxon>Pentatominae</taxon>
        <taxon>Nezara</taxon>
    </lineage>
</organism>
<dbReference type="PROSITE" id="PS50888">
    <property type="entry name" value="BHLH"/>
    <property type="match status" value="1"/>
</dbReference>
<dbReference type="GO" id="GO:0061564">
    <property type="term" value="P:axon development"/>
    <property type="evidence" value="ECO:0007669"/>
    <property type="project" value="TreeGrafter"/>
</dbReference>
<dbReference type="SUPFAM" id="SSF47459">
    <property type="entry name" value="HLH, helix-loop-helix DNA-binding domain"/>
    <property type="match status" value="1"/>
</dbReference>
<keyword evidence="3" id="KW-0221">Differentiation</keyword>
<dbReference type="GO" id="GO:0045944">
    <property type="term" value="P:positive regulation of transcription by RNA polymerase II"/>
    <property type="evidence" value="ECO:0007669"/>
    <property type="project" value="TreeGrafter"/>
</dbReference>
<dbReference type="SMART" id="SM00353">
    <property type="entry name" value="HLH"/>
    <property type="match status" value="1"/>
</dbReference>
<dbReference type="GO" id="GO:0016360">
    <property type="term" value="P:sensory organ precursor cell fate determination"/>
    <property type="evidence" value="ECO:0007669"/>
    <property type="project" value="UniProtKB-ARBA"/>
</dbReference>
<dbReference type="InterPro" id="IPR050359">
    <property type="entry name" value="bHLH_transcription_factors"/>
</dbReference>
<keyword evidence="4" id="KW-0524">Neurogenesis</keyword>
<dbReference type="Proteomes" id="UP001152798">
    <property type="component" value="Chromosome 6"/>
</dbReference>
<dbReference type="InterPro" id="IPR036638">
    <property type="entry name" value="HLH_DNA-bd_sf"/>
</dbReference>
<comment type="subcellular location">
    <subcellularLocation>
        <location evidence="1">Nucleus</location>
    </subcellularLocation>
</comment>
<sequence length="103" mass="11892">MQTAVADSRSEGQECCWNGWDWGEPRRRAPPRQPSPTVLRRRRLAANARERRRMNGLNEAFDRLREVIPSIGQDHKLSKFETLQMAQSYIAALSELLERSGAR</sequence>
<gene>
    <name evidence="10" type="ORF">NEZAVI_LOCUS13127</name>
</gene>
<dbReference type="Gene3D" id="4.10.280.10">
    <property type="entry name" value="Helix-loop-helix DNA-binding domain"/>
    <property type="match status" value="1"/>
</dbReference>
<feature type="region of interest" description="Disordered" evidence="8">
    <location>
        <begin position="1"/>
        <end position="38"/>
    </location>
</feature>
<keyword evidence="2" id="KW-0217">Developmental protein</keyword>
<keyword evidence="6" id="KW-0804">Transcription</keyword>
<reference evidence="10" key="1">
    <citation type="submission" date="2022-01" db="EMBL/GenBank/DDBJ databases">
        <authorList>
            <person name="King R."/>
        </authorList>
    </citation>
    <scope>NUCLEOTIDE SEQUENCE</scope>
</reference>
<dbReference type="PANTHER" id="PTHR19290">
    <property type="entry name" value="BASIC HELIX-LOOP-HELIX PROTEIN NEUROGENIN-RELATED"/>
    <property type="match status" value="1"/>
</dbReference>
<evidence type="ECO:0000256" key="1">
    <source>
        <dbReference type="ARBA" id="ARBA00004123"/>
    </source>
</evidence>
<dbReference type="GO" id="GO:0005634">
    <property type="term" value="C:nucleus"/>
    <property type="evidence" value="ECO:0007669"/>
    <property type="project" value="UniProtKB-SubCell"/>
</dbReference>
<name>A0A9P0HLC4_NEZVI</name>
<accession>A0A9P0HLC4</accession>
<dbReference type="FunFam" id="4.10.280.10:FF:000025">
    <property type="entry name" value="protein atonal homolog 7"/>
    <property type="match status" value="1"/>
</dbReference>
<evidence type="ECO:0000256" key="3">
    <source>
        <dbReference type="ARBA" id="ARBA00022782"/>
    </source>
</evidence>
<dbReference type="EMBL" id="OV725082">
    <property type="protein sequence ID" value="CAH1404773.1"/>
    <property type="molecule type" value="Genomic_DNA"/>
</dbReference>
<dbReference type="AlphaFoldDB" id="A0A9P0HLC4"/>
<dbReference type="InterPro" id="IPR011598">
    <property type="entry name" value="bHLH_dom"/>
</dbReference>
<evidence type="ECO:0000256" key="4">
    <source>
        <dbReference type="ARBA" id="ARBA00022902"/>
    </source>
</evidence>
<evidence type="ECO:0000256" key="8">
    <source>
        <dbReference type="SAM" id="MobiDB-lite"/>
    </source>
</evidence>
<dbReference type="OrthoDB" id="6161578at2759"/>
<evidence type="ECO:0000259" key="9">
    <source>
        <dbReference type="PROSITE" id="PS50888"/>
    </source>
</evidence>
<evidence type="ECO:0000256" key="2">
    <source>
        <dbReference type="ARBA" id="ARBA00022473"/>
    </source>
</evidence>
<dbReference type="Pfam" id="PF00010">
    <property type="entry name" value="HLH"/>
    <property type="match status" value="1"/>
</dbReference>
<keyword evidence="5" id="KW-0805">Transcription regulation</keyword>
<dbReference type="GO" id="GO:0046982">
    <property type="term" value="F:protein heterodimerization activity"/>
    <property type="evidence" value="ECO:0007669"/>
    <property type="project" value="UniProtKB-ARBA"/>
</dbReference>
<keyword evidence="7" id="KW-0539">Nucleus</keyword>
<keyword evidence="11" id="KW-1185">Reference proteome</keyword>
<dbReference type="GO" id="GO:0070888">
    <property type="term" value="F:E-box binding"/>
    <property type="evidence" value="ECO:0007669"/>
    <property type="project" value="TreeGrafter"/>
</dbReference>